<dbReference type="AlphaFoldDB" id="I4VYG0"/>
<dbReference type="PROSITE" id="PS51257">
    <property type="entry name" value="PROKAR_LIPOPROTEIN"/>
    <property type="match status" value="1"/>
</dbReference>
<accession>I4VYG0</accession>
<comment type="caution">
    <text evidence="2">The sequence shown here is derived from an EMBL/GenBank/DDBJ whole genome shotgun (WGS) entry which is preliminary data.</text>
</comment>
<dbReference type="Proteomes" id="UP000004210">
    <property type="component" value="Unassembled WGS sequence"/>
</dbReference>
<evidence type="ECO:0008006" key="4">
    <source>
        <dbReference type="Google" id="ProtNLM"/>
    </source>
</evidence>
<evidence type="ECO:0000313" key="3">
    <source>
        <dbReference type="Proteomes" id="UP000004210"/>
    </source>
</evidence>
<evidence type="ECO:0000313" key="2">
    <source>
        <dbReference type="EMBL" id="EIL92251.1"/>
    </source>
</evidence>
<dbReference type="EMBL" id="AJXU01000010">
    <property type="protein sequence ID" value="EIL92251.1"/>
    <property type="molecule type" value="Genomic_DNA"/>
</dbReference>
<evidence type="ECO:0000256" key="1">
    <source>
        <dbReference type="SAM" id="SignalP"/>
    </source>
</evidence>
<dbReference type="STRING" id="1163408.UU9_02344"/>
<feature type="chain" id="PRO_5003697371" description="Lipoprotein" evidence="1">
    <location>
        <begin position="24"/>
        <end position="170"/>
    </location>
</feature>
<sequence length="170" mass="18052">MTTMRKFALLAAVALAAALTLSACGKHEDEQQAASAQAAQATRPTDKSDAEGWNKYLVQLLQKNLQGMSASQPYAYLVTAGDTDEAKAQNERQLSTVQDTVARGVLPGNLLAFAGPDSAKTADLVVTAFTGARAGSFKDVIVLFIGDQADQQRVEEAIKPTGATFRFVQM</sequence>
<reference evidence="2 3" key="1">
    <citation type="journal article" date="2012" name="J. Bacteriol.">
        <title>Genome sequences for six rhodanobacter strains, isolated from soils and the terrestrial subsurface, with variable denitrification capabilities.</title>
        <authorList>
            <person name="Kostka J.E."/>
            <person name="Green S.J."/>
            <person name="Rishishwar L."/>
            <person name="Prakash O."/>
            <person name="Katz L.S."/>
            <person name="Marino-Ramirez L."/>
            <person name="Jordan I.K."/>
            <person name="Munk C."/>
            <person name="Ivanova N."/>
            <person name="Mikhailova N."/>
            <person name="Watson D.B."/>
            <person name="Brown S.D."/>
            <person name="Palumbo A.V."/>
            <person name="Brooks S.C."/>
        </authorList>
    </citation>
    <scope>NUCLEOTIDE SEQUENCE [LARGE SCALE GENOMIC DNA]</scope>
    <source>
        <strain evidence="3">Jip2T</strain>
    </source>
</reference>
<keyword evidence="1" id="KW-0732">Signal</keyword>
<feature type="signal peptide" evidence="1">
    <location>
        <begin position="1"/>
        <end position="23"/>
    </location>
</feature>
<organism evidence="2 3">
    <name type="scientific">Rhodanobacter fulvus Jip2</name>
    <dbReference type="NCBI Taxonomy" id="1163408"/>
    <lineage>
        <taxon>Bacteria</taxon>
        <taxon>Pseudomonadati</taxon>
        <taxon>Pseudomonadota</taxon>
        <taxon>Gammaproteobacteria</taxon>
        <taxon>Lysobacterales</taxon>
        <taxon>Rhodanobacteraceae</taxon>
        <taxon>Rhodanobacter</taxon>
    </lineage>
</organism>
<dbReference type="eggNOG" id="ENOG5030T6P">
    <property type="taxonomic scope" value="Bacteria"/>
</dbReference>
<gene>
    <name evidence="2" type="ORF">UU9_02344</name>
</gene>
<name>I4VYG0_9GAMM</name>
<protein>
    <recommendedName>
        <fullName evidence="4">Lipoprotein</fullName>
    </recommendedName>
</protein>
<proteinExistence type="predicted"/>
<keyword evidence="3" id="KW-1185">Reference proteome</keyword>
<dbReference type="PATRIC" id="fig|1163408.3.peg.484"/>